<keyword evidence="3" id="KW-1185">Reference proteome</keyword>
<name>A0A8W8MDW6_MAGGI</name>
<evidence type="ECO:0000313" key="3">
    <source>
        <dbReference type="Proteomes" id="UP000005408"/>
    </source>
</evidence>
<proteinExistence type="predicted"/>
<organism evidence="2 3">
    <name type="scientific">Magallana gigas</name>
    <name type="common">Pacific oyster</name>
    <name type="synonym">Crassostrea gigas</name>
    <dbReference type="NCBI Taxonomy" id="29159"/>
    <lineage>
        <taxon>Eukaryota</taxon>
        <taxon>Metazoa</taxon>
        <taxon>Spiralia</taxon>
        <taxon>Lophotrochozoa</taxon>
        <taxon>Mollusca</taxon>
        <taxon>Bivalvia</taxon>
        <taxon>Autobranchia</taxon>
        <taxon>Pteriomorphia</taxon>
        <taxon>Ostreida</taxon>
        <taxon>Ostreoidea</taxon>
        <taxon>Ostreidae</taxon>
        <taxon>Magallana</taxon>
    </lineage>
</organism>
<accession>A0A8W8MDW6</accession>
<dbReference type="Proteomes" id="UP000005408">
    <property type="component" value="Unassembled WGS sequence"/>
</dbReference>
<dbReference type="EnsemblMetazoa" id="G31870.6">
    <property type="protein sequence ID" value="G31870.6:cds"/>
    <property type="gene ID" value="G31870"/>
</dbReference>
<protein>
    <submittedName>
        <fullName evidence="2">Uncharacterized protein</fullName>
    </submittedName>
</protein>
<feature type="compositionally biased region" description="Low complexity" evidence="1">
    <location>
        <begin position="124"/>
        <end position="135"/>
    </location>
</feature>
<feature type="region of interest" description="Disordered" evidence="1">
    <location>
        <begin position="109"/>
        <end position="135"/>
    </location>
</feature>
<evidence type="ECO:0000313" key="2">
    <source>
        <dbReference type="EnsemblMetazoa" id="G31870.6:cds"/>
    </source>
</evidence>
<feature type="compositionally biased region" description="Basic and acidic residues" evidence="1">
    <location>
        <begin position="109"/>
        <end position="123"/>
    </location>
</feature>
<sequence length="279" mass="32726">MITQWLSKIPHRFVDKGPRIRKFMMDLGWKSSVLALWIFVLYTTSVCLVRGFGISNQIRPFNNRNCTTPPCRNVFHLTFAEKVRIDLLKKHIMKELNIQDKIQVQNTKLTEKETKNLPQKDKTPQTPQTQPMQEPELPEMAEIVSFSEKPENISGRNVLSFSIDVSTKPKEYIEAVSAHLWILMRKRKRGRSRGRKVILRVMKVPNQKDEKFHYLTALRTRVKKTRWQKISLPVTLIQSMLDSKDNALNLRISCKHCGRMLLCSQGILEDFLPYKRHRT</sequence>
<reference evidence="2" key="1">
    <citation type="submission" date="2022-08" db="UniProtKB">
        <authorList>
            <consortium name="EnsemblMetazoa"/>
        </authorList>
    </citation>
    <scope>IDENTIFICATION</scope>
    <source>
        <strain evidence="2">05x7-T-G4-1.051#20</strain>
    </source>
</reference>
<evidence type="ECO:0000256" key="1">
    <source>
        <dbReference type="SAM" id="MobiDB-lite"/>
    </source>
</evidence>
<dbReference type="AlphaFoldDB" id="A0A8W8MDW6"/>